<reference evidence="2 3" key="1">
    <citation type="journal article" date="2016" name="Fungal Biol.">
        <title>The genome of Xylona heveae provides a window into fungal endophytism.</title>
        <authorList>
            <person name="Gazis R."/>
            <person name="Kuo A."/>
            <person name="Riley R."/>
            <person name="LaButti K."/>
            <person name="Lipzen A."/>
            <person name="Lin J."/>
            <person name="Amirebrahimi M."/>
            <person name="Hesse C.N."/>
            <person name="Spatafora J.W."/>
            <person name="Henrissat B."/>
            <person name="Hainaut M."/>
            <person name="Grigoriev I.V."/>
            <person name="Hibbett D.S."/>
        </authorList>
    </citation>
    <scope>NUCLEOTIDE SEQUENCE [LARGE SCALE GENOMIC DNA]</scope>
    <source>
        <strain evidence="2 3">TC161</strain>
    </source>
</reference>
<evidence type="ECO:0000313" key="2">
    <source>
        <dbReference type="EMBL" id="KZF22658.1"/>
    </source>
</evidence>
<dbReference type="OMA" id="NHAWLAL"/>
<dbReference type="OrthoDB" id="5552418at2759"/>
<evidence type="ECO:0000313" key="3">
    <source>
        <dbReference type="Proteomes" id="UP000076632"/>
    </source>
</evidence>
<dbReference type="EMBL" id="KV407458">
    <property type="protein sequence ID" value="KZF22658.1"/>
    <property type="molecule type" value="Genomic_DNA"/>
</dbReference>
<feature type="region of interest" description="Disordered" evidence="1">
    <location>
        <begin position="151"/>
        <end position="222"/>
    </location>
</feature>
<proteinExistence type="predicted"/>
<keyword evidence="3" id="KW-1185">Reference proteome</keyword>
<name>A0A165GVS1_XYLHT</name>
<dbReference type="AlphaFoldDB" id="A0A165GVS1"/>
<accession>A0A165GVS1</accession>
<feature type="region of interest" description="Disordered" evidence="1">
    <location>
        <begin position="370"/>
        <end position="395"/>
    </location>
</feature>
<protein>
    <submittedName>
        <fullName evidence="2">Uncharacterized protein</fullName>
    </submittedName>
</protein>
<gene>
    <name evidence="2" type="ORF">L228DRAFT_268045</name>
</gene>
<dbReference type="Proteomes" id="UP000076632">
    <property type="component" value="Unassembled WGS sequence"/>
</dbReference>
<feature type="compositionally biased region" description="Low complexity" evidence="1">
    <location>
        <begin position="208"/>
        <end position="219"/>
    </location>
</feature>
<sequence>MEGSSRSQRLNDPAVYATTQAAGQNPARRTGIDRFRQQPLLAARSPSSAPQVGRAEANAGYGFGYAEPSQYGTPAALPTNPMSYPATATAAAYTPDQPRPQNTYTQYGSSLMYNVPQQPQPSYDPTQTYQPRQSAALEVLSTQFGVPQSYFVPGEPASAQGSGLTPQHASSQFPSLPYSQQTAADQRASVSQPYSAGMPELSETATSEALEQQQNLAQEPSSYDEAYNQYQMALRQTFENAHHGRLVEAGQSLLQISEWLLGHAEDLGLVRDEQELHNDRIKLWTEFNTCWLAVLQKQKDMTHDMLNRGLRPQPPQSMLGVEYLEKMGRDLVRMCDPMEQHGLVDYQMGVWEEQIISILSECLDLLEDGSGQAAGSGERTQVSQTSASGHGSSGR</sequence>
<dbReference type="InParanoid" id="A0A165GVS1"/>
<evidence type="ECO:0000256" key="1">
    <source>
        <dbReference type="SAM" id="MobiDB-lite"/>
    </source>
</evidence>
<feature type="compositionally biased region" description="Polar residues" evidence="1">
    <location>
        <begin position="1"/>
        <end position="10"/>
    </location>
</feature>
<dbReference type="RefSeq" id="XP_018188213.1">
    <property type="nucleotide sequence ID" value="XM_018335071.1"/>
</dbReference>
<feature type="compositionally biased region" description="Polar residues" evidence="1">
    <location>
        <begin position="378"/>
        <end position="395"/>
    </location>
</feature>
<organism evidence="2 3">
    <name type="scientific">Xylona heveae (strain CBS 132557 / TC161)</name>
    <dbReference type="NCBI Taxonomy" id="1328760"/>
    <lineage>
        <taxon>Eukaryota</taxon>
        <taxon>Fungi</taxon>
        <taxon>Dikarya</taxon>
        <taxon>Ascomycota</taxon>
        <taxon>Pezizomycotina</taxon>
        <taxon>Xylonomycetes</taxon>
        <taxon>Xylonales</taxon>
        <taxon>Xylonaceae</taxon>
        <taxon>Xylona</taxon>
    </lineage>
</organism>
<feature type="region of interest" description="Disordered" evidence="1">
    <location>
        <begin position="1"/>
        <end position="32"/>
    </location>
</feature>
<feature type="compositionally biased region" description="Polar residues" evidence="1">
    <location>
        <begin position="159"/>
        <end position="194"/>
    </location>
</feature>
<dbReference type="GeneID" id="28900208"/>